<proteinExistence type="inferred from homology"/>
<comment type="function">
    <text evidence="9">Sigma factors are initiation factors that promote the attachment of RNA polymerase to specific initiation sites and are then released.</text>
</comment>
<comment type="similarity">
    <text evidence="1 9">Belongs to the sigma-54 factor family.</text>
</comment>
<dbReference type="PRINTS" id="PR00045">
    <property type="entry name" value="SIGMA54FCT"/>
</dbReference>
<feature type="region of interest" description="Disordered" evidence="10">
    <location>
        <begin position="73"/>
        <end position="110"/>
    </location>
</feature>
<dbReference type="Pfam" id="PF04963">
    <property type="entry name" value="Sigma54_CBD"/>
    <property type="match status" value="1"/>
</dbReference>
<feature type="domain" description="RNA polymerase sigma factor 54 core-binding" evidence="12">
    <location>
        <begin position="139"/>
        <end position="326"/>
    </location>
</feature>
<evidence type="ECO:0000313" key="14">
    <source>
        <dbReference type="Proteomes" id="UP001595711"/>
    </source>
</evidence>
<evidence type="ECO:0000256" key="4">
    <source>
        <dbReference type="ARBA" id="ARBA00022695"/>
    </source>
</evidence>
<evidence type="ECO:0000256" key="1">
    <source>
        <dbReference type="ARBA" id="ARBA00008798"/>
    </source>
</evidence>
<evidence type="ECO:0000256" key="3">
    <source>
        <dbReference type="ARBA" id="ARBA00022679"/>
    </source>
</evidence>
<feature type="region of interest" description="Disordered" evidence="10">
    <location>
        <begin position="123"/>
        <end position="147"/>
    </location>
</feature>
<dbReference type="InterPro" id="IPR000394">
    <property type="entry name" value="RNA_pol_sigma_54"/>
</dbReference>
<dbReference type="PANTHER" id="PTHR32248">
    <property type="entry name" value="RNA POLYMERASE SIGMA-54 FACTOR"/>
    <property type="match status" value="1"/>
</dbReference>
<evidence type="ECO:0000256" key="6">
    <source>
        <dbReference type="ARBA" id="ARBA00023082"/>
    </source>
</evidence>
<comment type="caution">
    <text evidence="13">The sequence shown here is derived from an EMBL/GenBank/DDBJ whole genome shotgun (WGS) entry which is preliminary data.</text>
</comment>
<evidence type="ECO:0000256" key="5">
    <source>
        <dbReference type="ARBA" id="ARBA00023015"/>
    </source>
</evidence>
<keyword evidence="3 9" id="KW-0808">Transferase</keyword>
<evidence type="ECO:0000256" key="2">
    <source>
        <dbReference type="ARBA" id="ARBA00022478"/>
    </source>
</evidence>
<evidence type="ECO:0000256" key="9">
    <source>
        <dbReference type="PIRNR" id="PIRNR000774"/>
    </source>
</evidence>
<keyword evidence="7 9" id="KW-0238">DNA-binding</keyword>
<organism evidence="13 14">
    <name type="scientific">Ferrovibrio xuzhouensis</name>
    <dbReference type="NCBI Taxonomy" id="1576914"/>
    <lineage>
        <taxon>Bacteria</taxon>
        <taxon>Pseudomonadati</taxon>
        <taxon>Pseudomonadota</taxon>
        <taxon>Alphaproteobacteria</taxon>
        <taxon>Rhodospirillales</taxon>
        <taxon>Rhodospirillaceae</taxon>
        <taxon>Ferrovibrio</taxon>
    </lineage>
</organism>
<dbReference type="Proteomes" id="UP001595711">
    <property type="component" value="Unassembled WGS sequence"/>
</dbReference>
<dbReference type="PIRSF" id="PIRSF000774">
    <property type="entry name" value="RpoN"/>
    <property type="match status" value="1"/>
</dbReference>
<evidence type="ECO:0000256" key="7">
    <source>
        <dbReference type="ARBA" id="ARBA00023125"/>
    </source>
</evidence>
<dbReference type="PROSITE" id="PS50044">
    <property type="entry name" value="SIGMA54_3"/>
    <property type="match status" value="1"/>
</dbReference>
<dbReference type="InterPro" id="IPR007634">
    <property type="entry name" value="RNA_pol_sigma_54_DNA-bd"/>
</dbReference>
<evidence type="ECO:0000259" key="12">
    <source>
        <dbReference type="Pfam" id="PF04963"/>
    </source>
</evidence>
<sequence length="513" mass="56036">MALGPRLELRQGQALVMTPQLQQAIKLLQLSNLELMAYVEQELERNPLLERGEAEEGGAGDDEKAPFEVSEAADGAEGRLDLNADGATGAASESMDAEGDNTFTTDSGYDAVGDGIGIEGSYISGRGGDSRFEDGGGSLEQTLSEPQNLREHVETQWSLMPTNAGDRLIGQALIDALDEAGYVTEALADIAERLGIEEDEVEAVLLDLQTIEPAGLFARSLKECLALQLRERDRLDPAMQALLDHLELLARRDIVGLMRVCGVDQEDVADMVKEIRALNPKPGLLFGGEPVQTLVPDVYIRRASDGGWVVELNSDTLPRVLVNSRYYAKINRDKPATPDKQMKSYLSDCMNSANWLVKSLDQRAQTILKVASEIVRQQDGFLRHGVSHLKPLNLRAVAEAIDMHESTVSRVTSNKTMATPRGIFEMKYFFTASIAATDGGEAFSAESIRHRIKSLIDAEIAEDVLSDDKIVEMLAGKGVDIARRTVAKYREAMNIPSSVERRRLKKAGLLSVG</sequence>
<dbReference type="Gene3D" id="1.10.10.1330">
    <property type="entry name" value="RNA polymerase sigma-54 factor, core-binding domain"/>
    <property type="match status" value="1"/>
</dbReference>
<dbReference type="NCBIfam" id="NF009118">
    <property type="entry name" value="PRK12469.1"/>
    <property type="match status" value="1"/>
</dbReference>
<dbReference type="PANTHER" id="PTHR32248:SF4">
    <property type="entry name" value="RNA POLYMERASE SIGMA-54 FACTOR"/>
    <property type="match status" value="1"/>
</dbReference>
<dbReference type="Pfam" id="PF00309">
    <property type="entry name" value="Sigma54_AID"/>
    <property type="match status" value="1"/>
</dbReference>
<name>A0ABV7VK71_9PROT</name>
<keyword evidence="5 9" id="KW-0805">Transcription regulation</keyword>
<dbReference type="EMBL" id="JBHRYJ010000006">
    <property type="protein sequence ID" value="MFC3677921.1"/>
    <property type="molecule type" value="Genomic_DNA"/>
</dbReference>
<dbReference type="Gene3D" id="1.10.10.60">
    <property type="entry name" value="Homeodomain-like"/>
    <property type="match status" value="1"/>
</dbReference>
<keyword evidence="2 9" id="KW-0240">DNA-directed RNA polymerase</keyword>
<keyword evidence="6 9" id="KW-0731">Sigma factor</keyword>
<protein>
    <recommendedName>
        <fullName evidence="9">RNA polymerase sigma-54 factor</fullName>
    </recommendedName>
</protein>
<dbReference type="InterPro" id="IPR007046">
    <property type="entry name" value="RNA_pol_sigma_54_core-bd"/>
</dbReference>
<evidence type="ECO:0000259" key="11">
    <source>
        <dbReference type="Pfam" id="PF04552"/>
    </source>
</evidence>
<reference evidence="14" key="1">
    <citation type="journal article" date="2019" name="Int. J. Syst. Evol. Microbiol.">
        <title>The Global Catalogue of Microorganisms (GCM) 10K type strain sequencing project: providing services to taxonomists for standard genome sequencing and annotation.</title>
        <authorList>
            <consortium name="The Broad Institute Genomics Platform"/>
            <consortium name="The Broad Institute Genome Sequencing Center for Infectious Disease"/>
            <person name="Wu L."/>
            <person name="Ma J."/>
        </authorList>
    </citation>
    <scope>NUCLEOTIDE SEQUENCE [LARGE SCALE GENOMIC DNA]</scope>
    <source>
        <strain evidence="14">KCTC 42182</strain>
    </source>
</reference>
<gene>
    <name evidence="13" type="primary">rpoN</name>
    <name evidence="13" type="ORF">ACFOOQ_20375</name>
</gene>
<dbReference type="NCBIfam" id="TIGR02395">
    <property type="entry name" value="rpoN_sigma"/>
    <property type="match status" value="1"/>
</dbReference>
<dbReference type="NCBIfam" id="NF004596">
    <property type="entry name" value="PRK05932.1-3"/>
    <property type="match status" value="1"/>
</dbReference>
<keyword evidence="4 9" id="KW-0548">Nucleotidyltransferase</keyword>
<dbReference type="PROSITE" id="PS00718">
    <property type="entry name" value="SIGMA54_2"/>
    <property type="match status" value="1"/>
</dbReference>
<dbReference type="Pfam" id="PF04552">
    <property type="entry name" value="Sigma54_DBD"/>
    <property type="match status" value="1"/>
</dbReference>
<keyword evidence="8 9" id="KW-0804">Transcription</keyword>
<evidence type="ECO:0000313" key="13">
    <source>
        <dbReference type="EMBL" id="MFC3677921.1"/>
    </source>
</evidence>
<evidence type="ECO:0000256" key="8">
    <source>
        <dbReference type="ARBA" id="ARBA00023163"/>
    </source>
</evidence>
<dbReference type="InterPro" id="IPR038709">
    <property type="entry name" value="RpoN_core-bd_sf"/>
</dbReference>
<evidence type="ECO:0000256" key="10">
    <source>
        <dbReference type="SAM" id="MobiDB-lite"/>
    </source>
</evidence>
<keyword evidence="14" id="KW-1185">Reference proteome</keyword>
<feature type="domain" description="RNA polymerase sigma factor 54 DNA-binding" evidence="11">
    <location>
        <begin position="344"/>
        <end position="503"/>
    </location>
</feature>
<dbReference type="PROSITE" id="PS00717">
    <property type="entry name" value="SIGMA54_1"/>
    <property type="match status" value="1"/>
</dbReference>
<dbReference type="RefSeq" id="WP_379729536.1">
    <property type="nucleotide sequence ID" value="NZ_JBHRYJ010000006.1"/>
</dbReference>
<accession>A0ABV7VK71</accession>